<dbReference type="GO" id="GO:0048284">
    <property type="term" value="P:organelle fusion"/>
    <property type="evidence" value="ECO:0007669"/>
    <property type="project" value="TreeGrafter"/>
</dbReference>
<keyword evidence="2" id="KW-0479">Metal-binding</keyword>
<dbReference type="EMBL" id="UYSU01035963">
    <property type="protein sequence ID" value="VDL96962.1"/>
    <property type="molecule type" value="Genomic_DNA"/>
</dbReference>
<dbReference type="GO" id="GO:0006904">
    <property type="term" value="P:vesicle docking involved in exocytosis"/>
    <property type="evidence" value="ECO:0007669"/>
    <property type="project" value="TreeGrafter"/>
</dbReference>
<reference evidence="6 7" key="2">
    <citation type="submission" date="2018-11" db="EMBL/GenBank/DDBJ databases">
        <authorList>
            <consortium name="Pathogen Informatics"/>
        </authorList>
    </citation>
    <scope>NUCLEOTIDE SEQUENCE [LARGE SCALE GENOMIC DNA]</scope>
    <source>
        <strain evidence="6 7">NST_G2</strain>
    </source>
</reference>
<accession>A0A183T279</accession>
<protein>
    <submittedName>
        <fullName evidence="6 8">Uncharacterized protein</fullName>
    </submittedName>
</protein>
<evidence type="ECO:0000313" key="6">
    <source>
        <dbReference type="EMBL" id="VDL96962.1"/>
    </source>
</evidence>
<evidence type="ECO:0000256" key="3">
    <source>
        <dbReference type="ARBA" id="ARBA00022771"/>
    </source>
</evidence>
<evidence type="ECO:0000256" key="5">
    <source>
        <dbReference type="ARBA" id="ARBA00023136"/>
    </source>
</evidence>
<dbReference type="GO" id="GO:0008270">
    <property type="term" value="F:zinc ion binding"/>
    <property type="evidence" value="ECO:0007669"/>
    <property type="project" value="UniProtKB-KW"/>
</dbReference>
<dbReference type="GO" id="GO:0030897">
    <property type="term" value="C:HOPS complex"/>
    <property type="evidence" value="ECO:0007669"/>
    <property type="project" value="TreeGrafter"/>
</dbReference>
<dbReference type="GO" id="GO:0030674">
    <property type="term" value="F:protein-macromolecule adaptor activity"/>
    <property type="evidence" value="ECO:0007669"/>
    <property type="project" value="TreeGrafter"/>
</dbReference>
<dbReference type="InterPro" id="IPR057308">
    <property type="entry name" value="CHCR_PEP5_VPS11"/>
</dbReference>
<keyword evidence="4" id="KW-0862">Zinc</keyword>
<proteinExistence type="predicted"/>
<dbReference type="STRING" id="70667.A0A183T279"/>
<dbReference type="OrthoDB" id="26184at2759"/>
<dbReference type="GO" id="GO:0007033">
    <property type="term" value="P:vacuole organization"/>
    <property type="evidence" value="ECO:0007669"/>
    <property type="project" value="TreeGrafter"/>
</dbReference>
<keyword evidence="7" id="KW-1185">Reference proteome</keyword>
<gene>
    <name evidence="6" type="ORF">SSLN_LOCUS10577</name>
</gene>
<evidence type="ECO:0000313" key="7">
    <source>
        <dbReference type="Proteomes" id="UP000275846"/>
    </source>
</evidence>
<organism evidence="8">
    <name type="scientific">Schistocephalus solidus</name>
    <name type="common">Tapeworm</name>
    <dbReference type="NCBI Taxonomy" id="70667"/>
    <lineage>
        <taxon>Eukaryota</taxon>
        <taxon>Metazoa</taxon>
        <taxon>Spiralia</taxon>
        <taxon>Lophotrochozoa</taxon>
        <taxon>Platyhelminthes</taxon>
        <taxon>Cestoda</taxon>
        <taxon>Eucestoda</taxon>
        <taxon>Diphyllobothriidea</taxon>
        <taxon>Diphyllobothriidae</taxon>
        <taxon>Schistocephalus</taxon>
    </lineage>
</organism>
<dbReference type="PANTHER" id="PTHR23323:SF24">
    <property type="entry name" value="VACUOLAR PROTEIN SORTING-ASSOCIATED PROTEIN 11 HOMOLOG"/>
    <property type="match status" value="1"/>
</dbReference>
<dbReference type="WBParaSite" id="SSLN_0001098801-mRNA-1">
    <property type="protein sequence ID" value="SSLN_0001098801-mRNA-1"/>
    <property type="gene ID" value="SSLN_0001098801"/>
</dbReference>
<reference evidence="8" key="1">
    <citation type="submission" date="2016-06" db="UniProtKB">
        <authorList>
            <consortium name="WormBaseParasite"/>
        </authorList>
    </citation>
    <scope>IDENTIFICATION</scope>
</reference>
<evidence type="ECO:0000256" key="1">
    <source>
        <dbReference type="ARBA" id="ARBA00004492"/>
    </source>
</evidence>
<dbReference type="AlphaFoldDB" id="A0A183T279"/>
<dbReference type="Pfam" id="PF23356">
    <property type="entry name" value="TPR_PEP5_VPS11"/>
    <property type="match status" value="1"/>
</dbReference>
<evidence type="ECO:0000256" key="2">
    <source>
        <dbReference type="ARBA" id="ARBA00022723"/>
    </source>
</evidence>
<name>A0A183T279_SCHSO</name>
<sequence length="239" mass="27046">MDSYLQAYILTFPQFLENGLINQLARYLEALHEPSNAEHLTKEHTALLLNSYARLDDEERINSFLSMLSTQSKIDSEFYPCVNVLRRAGYPRQALRLASLSGSPTDCVRILVEDLKDFSSALKEINALPFEEALNMICAYGSLLIQVLPTETAELLDKLCSNPKAGRLNVQHFLKIFVNNRTGLMQFLERYILVDAAVDRVGAYLPNFDDFSRQSFSLLGRALGPRQNRTGGCILDYAW</sequence>
<evidence type="ECO:0000256" key="4">
    <source>
        <dbReference type="ARBA" id="ARBA00022833"/>
    </source>
</evidence>
<keyword evidence="5" id="KW-0472">Membrane</keyword>
<evidence type="ECO:0000313" key="8">
    <source>
        <dbReference type="WBParaSite" id="SSLN_0001098801-mRNA-1"/>
    </source>
</evidence>
<keyword evidence="3" id="KW-0863">Zinc-finger</keyword>
<dbReference type="GO" id="GO:0031902">
    <property type="term" value="C:late endosome membrane"/>
    <property type="evidence" value="ECO:0007669"/>
    <property type="project" value="UniProtKB-SubCell"/>
</dbReference>
<dbReference type="GO" id="GO:0007032">
    <property type="term" value="P:endosome organization"/>
    <property type="evidence" value="ECO:0007669"/>
    <property type="project" value="TreeGrafter"/>
</dbReference>
<dbReference type="PANTHER" id="PTHR23323">
    <property type="entry name" value="VACUOLAR PROTEIN SORTING-ASSOCIATED PROTEIN"/>
    <property type="match status" value="1"/>
</dbReference>
<comment type="subcellular location">
    <subcellularLocation>
        <location evidence="1">Late endosome membrane</location>
        <topology evidence="1">Peripheral membrane protein</topology>
        <orientation evidence="1">Cytoplasmic side</orientation>
    </subcellularLocation>
</comment>
<dbReference type="Proteomes" id="UP000275846">
    <property type="component" value="Unassembled WGS sequence"/>
</dbReference>